<protein>
    <submittedName>
        <fullName evidence="2">Uncharacterized protein</fullName>
    </submittedName>
</protein>
<feature type="compositionally biased region" description="Basic and acidic residues" evidence="1">
    <location>
        <begin position="108"/>
        <end position="119"/>
    </location>
</feature>
<feature type="compositionally biased region" description="Basic and acidic residues" evidence="1">
    <location>
        <begin position="127"/>
        <end position="138"/>
    </location>
</feature>
<sequence>MTKHCNTQSFPTFVRLYSYSTHFCAFTMPIYTFFEYSFIYEYRPLNRLEIKLFRTLRTEVFNQNPIIITSEHGDKKHEESREGKHGRKALHDEEEREESKKGKHGRKALHDEEEREESKKGKHGRKALHDEEEREESRKGKHDRKALDDDEKHEELEKASKHGDEKREESKGRKHGGDAADEKLRGALSHASQTAGISGTTMKVAKAESDGKQTAGPEVGESTKSQHA</sequence>
<feature type="region of interest" description="Disordered" evidence="1">
    <location>
        <begin position="71"/>
        <end position="228"/>
    </location>
</feature>
<name>A0A817MY88_9BILA</name>
<evidence type="ECO:0000256" key="1">
    <source>
        <dbReference type="SAM" id="MobiDB-lite"/>
    </source>
</evidence>
<dbReference type="Proteomes" id="UP000663825">
    <property type="component" value="Unassembled WGS sequence"/>
</dbReference>
<gene>
    <name evidence="2" type="ORF">TIS948_LOCUS5138</name>
</gene>
<dbReference type="EMBL" id="CAJNXB010000578">
    <property type="protein sequence ID" value="CAF3071914.1"/>
    <property type="molecule type" value="Genomic_DNA"/>
</dbReference>
<evidence type="ECO:0000313" key="2">
    <source>
        <dbReference type="EMBL" id="CAF3071914.1"/>
    </source>
</evidence>
<evidence type="ECO:0000313" key="3">
    <source>
        <dbReference type="Proteomes" id="UP000663825"/>
    </source>
</evidence>
<dbReference type="AlphaFoldDB" id="A0A817MY88"/>
<comment type="caution">
    <text evidence="2">The sequence shown here is derived from an EMBL/GenBank/DDBJ whole genome shotgun (WGS) entry which is preliminary data.</text>
</comment>
<feature type="compositionally biased region" description="Basic and acidic residues" evidence="1">
    <location>
        <begin position="71"/>
        <end position="100"/>
    </location>
</feature>
<feature type="compositionally biased region" description="Polar residues" evidence="1">
    <location>
        <begin position="190"/>
        <end position="201"/>
    </location>
</feature>
<proteinExistence type="predicted"/>
<organism evidence="2 3">
    <name type="scientific">Rotaria socialis</name>
    <dbReference type="NCBI Taxonomy" id="392032"/>
    <lineage>
        <taxon>Eukaryota</taxon>
        <taxon>Metazoa</taxon>
        <taxon>Spiralia</taxon>
        <taxon>Gnathifera</taxon>
        <taxon>Rotifera</taxon>
        <taxon>Eurotatoria</taxon>
        <taxon>Bdelloidea</taxon>
        <taxon>Philodinida</taxon>
        <taxon>Philodinidae</taxon>
        <taxon>Rotaria</taxon>
    </lineage>
</organism>
<feature type="compositionally biased region" description="Basic and acidic residues" evidence="1">
    <location>
        <begin position="153"/>
        <end position="185"/>
    </location>
</feature>
<dbReference type="OrthoDB" id="10578700at2759"/>
<reference evidence="2" key="1">
    <citation type="submission" date="2021-02" db="EMBL/GenBank/DDBJ databases">
        <authorList>
            <person name="Nowell W R."/>
        </authorList>
    </citation>
    <scope>NUCLEOTIDE SEQUENCE</scope>
</reference>
<accession>A0A817MY88</accession>